<evidence type="ECO:0000256" key="2">
    <source>
        <dbReference type="ARBA" id="ARBA00022803"/>
    </source>
</evidence>
<feature type="repeat" description="TPR" evidence="3">
    <location>
        <begin position="21"/>
        <end position="54"/>
    </location>
</feature>
<dbReference type="InterPro" id="IPR051012">
    <property type="entry name" value="CellSynth/LPSAsmb/PSIAsmb"/>
</dbReference>
<dbReference type="SUPFAM" id="SSF48452">
    <property type="entry name" value="TPR-like"/>
    <property type="match status" value="1"/>
</dbReference>
<dbReference type="AlphaFoldDB" id="A0A0M2T2F8"/>
<gene>
    <name evidence="4" type="ORF">WQ57_04185</name>
</gene>
<dbReference type="PATRIC" id="fig|1408103.3.peg.944"/>
<proteinExistence type="predicted"/>
<dbReference type="PROSITE" id="PS50005">
    <property type="entry name" value="TPR"/>
    <property type="match status" value="2"/>
</dbReference>
<comment type="caution">
    <text evidence="4">The sequence shown here is derived from an EMBL/GenBank/DDBJ whole genome shotgun (WGS) entry which is preliminary data.</text>
</comment>
<evidence type="ECO:0000313" key="4">
    <source>
        <dbReference type="EMBL" id="KKK39427.1"/>
    </source>
</evidence>
<dbReference type="InterPro" id="IPR019734">
    <property type="entry name" value="TPR_rpt"/>
</dbReference>
<dbReference type="Proteomes" id="UP000034166">
    <property type="component" value="Unassembled WGS sequence"/>
</dbReference>
<sequence length="496" mass="57153">MGEDSKARKPKGQLLSFVPTGEYYFSKGVKAYHRRDLHKAYKFFSRAMELEPGEPMIVCQLAIVATELGDYQQAVTLLKEILEELDEEMVDCHYFLANNYAHMGLFKDAYHHANLYLELNRDGEFTADAEELLELILLEAEELDDDIHEEDGLIAKQEEARKRLEEGEFPEAIEIFEELVEEFPEYWSAYNNLALAYFYLGQPKKANEILELVLEKNPGNLHALCNMLVFAYYENRTKQVREMTKMLAKIQPMLMEQQFKLGATFSLVGEYELGYKWLKKLHKTGHEGDGAFYYWLATSSYYTGREQAAREYWKRVLEYSPDKEGHEPWRDKNVALDSQVSSIISRLQSEYPEERLFALFLASVSGKKEEILSAGKIADNLTGLEREYFQYVESGQSLAGTEAILGAHETALVLYDFHRPIKDEEAGIYLIWFAVFDQAVKDGLNLKNKKAWAAAVEYVWDKVRQSRTTKQAIAKKYGLSASTLNKYIKLVDSCLT</sequence>
<dbReference type="Pfam" id="PF13174">
    <property type="entry name" value="TPR_6"/>
    <property type="match status" value="1"/>
</dbReference>
<dbReference type="EMBL" id="LAYY01000003">
    <property type="protein sequence ID" value="KKK39427.1"/>
    <property type="molecule type" value="Genomic_DNA"/>
</dbReference>
<accession>A0A0M2T2F8</accession>
<dbReference type="PANTHER" id="PTHR45586:SF1">
    <property type="entry name" value="LIPOPOLYSACCHARIDE ASSEMBLY PROTEIN B"/>
    <property type="match status" value="1"/>
</dbReference>
<dbReference type="InterPro" id="IPR011990">
    <property type="entry name" value="TPR-like_helical_dom_sf"/>
</dbReference>
<organism evidence="4 5">
    <name type="scientific">Mesobacillus campisalis</name>
    <dbReference type="NCBI Taxonomy" id="1408103"/>
    <lineage>
        <taxon>Bacteria</taxon>
        <taxon>Bacillati</taxon>
        <taxon>Bacillota</taxon>
        <taxon>Bacilli</taxon>
        <taxon>Bacillales</taxon>
        <taxon>Bacillaceae</taxon>
        <taxon>Mesobacillus</taxon>
    </lineage>
</organism>
<evidence type="ECO:0000256" key="3">
    <source>
        <dbReference type="PROSITE-ProRule" id="PRU00339"/>
    </source>
</evidence>
<dbReference type="SMART" id="SM00028">
    <property type="entry name" value="TPR"/>
    <property type="match status" value="6"/>
</dbReference>
<reference evidence="4 5" key="1">
    <citation type="submission" date="2015-04" db="EMBL/GenBank/DDBJ databases">
        <title>Taxonomic description and genome sequence of Bacillus campisalis sp. nov., a novel member of the genus Bacillus isolated from solar saltern.</title>
        <authorList>
            <person name="Mathan Kumar R."/>
            <person name="Kaur G."/>
            <person name="Kumar A."/>
            <person name="Singh N.K."/>
            <person name="Kaur N."/>
            <person name="Kumar N."/>
            <person name="Mayilraj S."/>
        </authorList>
    </citation>
    <scope>NUCLEOTIDE SEQUENCE [LARGE SCALE GENOMIC DNA]</scope>
    <source>
        <strain evidence="4 5">SA2-6</strain>
    </source>
</reference>
<keyword evidence="2 3" id="KW-0802">TPR repeat</keyword>
<keyword evidence="5" id="KW-1185">Reference proteome</keyword>
<dbReference type="PANTHER" id="PTHR45586">
    <property type="entry name" value="TPR REPEAT-CONTAINING PROTEIN PA4667"/>
    <property type="match status" value="1"/>
</dbReference>
<dbReference type="Gene3D" id="1.25.40.10">
    <property type="entry name" value="Tetratricopeptide repeat domain"/>
    <property type="match status" value="2"/>
</dbReference>
<evidence type="ECO:0000313" key="5">
    <source>
        <dbReference type="Proteomes" id="UP000034166"/>
    </source>
</evidence>
<dbReference type="RefSeq" id="WP_046522462.1">
    <property type="nucleotide sequence ID" value="NZ_LAYY01000003.1"/>
</dbReference>
<feature type="repeat" description="TPR" evidence="3">
    <location>
        <begin position="187"/>
        <end position="220"/>
    </location>
</feature>
<evidence type="ECO:0000256" key="1">
    <source>
        <dbReference type="ARBA" id="ARBA00022737"/>
    </source>
</evidence>
<protein>
    <submittedName>
        <fullName evidence="4">Uncharacterized protein</fullName>
    </submittedName>
</protein>
<keyword evidence="1" id="KW-0677">Repeat</keyword>
<name>A0A0M2T2F8_9BACI</name>
<dbReference type="Pfam" id="PF14559">
    <property type="entry name" value="TPR_19"/>
    <property type="match status" value="1"/>
</dbReference>
<dbReference type="OrthoDB" id="600613at2"/>